<comment type="caution">
    <text evidence="2">The sequence shown here is derived from an EMBL/GenBank/DDBJ whole genome shotgun (WGS) entry which is preliminary data.</text>
</comment>
<feature type="transmembrane region" description="Helical" evidence="1">
    <location>
        <begin position="189"/>
        <end position="210"/>
    </location>
</feature>
<keyword evidence="1" id="KW-1133">Transmembrane helix</keyword>
<feature type="transmembrane region" description="Helical" evidence="1">
    <location>
        <begin position="12"/>
        <end position="35"/>
    </location>
</feature>
<sequence length="827" mass="92373">MIVDHLLTRTGVRSLGFVLAGVVPLASWYLFYMLAYNETPVDTLMSHIPFMLHLLQSNASSSTLALNKSFGDNNPLQHIIPFDSAAAVTVQSSVPATTTATTTAAAVAAAVNAVASSSAPAAMQSVGGSSSTSSPVLSSSIVALVQFLDTHGYKDITHLPGYQYWIALEQPLKHHLSPVLNFISSHQTLAWILTGLHLWMVAELVFYFMFWKKLARLQEVDRVVKGVGAKAKRRELFERCLETVEEGEGVKRWIEVWFDTGRTKQPAKFEDIGRANMVSWMAWAFWAAPLEEVAQSPAAIIELNEMIDTIEEVKKVKFTEGYNPNVECIRLSLDPVLASHRPLIYYTLIWLANAFTRVIFLMIGFTRYSGTLDQTHTFEPKFKPKHRKTSSFPSPGAIAAENKPPGDLAYWYRTPAKPQNPIPLVFIHGIGVGLVQYIHLVVALTFISRPLIMVEVPEVSNQLVQVDCMTPDETYFVVERILKIHKHPKATFLGHSLGTMLCAAICRASSASSPKSIVHGLILTDPICFLTHHSIAHNFAYRTPTTAAQLVMDLFAAREIGTSWFIMRRFCWTESVIFPIAWSRRHQKPLVCQGKLSPVLPQRTRVFLSRNDNLLDMSKVAEYLKTMVGLEEGTDKDELVVMDGLDHAQLLLRPEWFSRILKAARDKDVARLWNCDPKSIKILGIDLGQAFVIGPSAILPPHKQPSVKPKEDVDVIMTSLLSDIEIADENNKAEGPSPKFFNLAVKQKAVYQPTLKHRRWLERRKGQAAEGVASISQIETSLPARHGPEANIANYVQREREVATELDSFYGNVVLKKHKWNASKARA</sequence>
<keyword evidence="1" id="KW-0812">Transmembrane</keyword>
<keyword evidence="1" id="KW-0472">Membrane</keyword>
<gene>
    <name evidence="2" type="ORF">BGZ95_010019</name>
</gene>
<evidence type="ECO:0000313" key="3">
    <source>
        <dbReference type="Proteomes" id="UP001194580"/>
    </source>
</evidence>
<feature type="transmembrane region" description="Helical" evidence="1">
    <location>
        <begin position="343"/>
        <end position="365"/>
    </location>
</feature>
<feature type="transmembrane region" description="Helical" evidence="1">
    <location>
        <begin position="425"/>
        <end position="447"/>
    </location>
</feature>
<evidence type="ECO:0008006" key="4">
    <source>
        <dbReference type="Google" id="ProtNLM"/>
    </source>
</evidence>
<evidence type="ECO:0000313" key="2">
    <source>
        <dbReference type="EMBL" id="KAG0274184.1"/>
    </source>
</evidence>
<dbReference type="Gene3D" id="3.40.50.1820">
    <property type="entry name" value="alpha/beta hydrolase"/>
    <property type="match status" value="1"/>
</dbReference>
<dbReference type="PANTHER" id="PTHR37471">
    <property type="entry name" value="UNNAMED PRODUCT"/>
    <property type="match status" value="1"/>
</dbReference>
<organism evidence="2 3">
    <name type="scientific">Linnemannia exigua</name>
    <dbReference type="NCBI Taxonomy" id="604196"/>
    <lineage>
        <taxon>Eukaryota</taxon>
        <taxon>Fungi</taxon>
        <taxon>Fungi incertae sedis</taxon>
        <taxon>Mucoromycota</taxon>
        <taxon>Mortierellomycotina</taxon>
        <taxon>Mortierellomycetes</taxon>
        <taxon>Mortierellales</taxon>
        <taxon>Mortierellaceae</taxon>
        <taxon>Linnemannia</taxon>
    </lineage>
</organism>
<protein>
    <recommendedName>
        <fullName evidence="4">AB hydrolase-1 domain-containing protein</fullName>
    </recommendedName>
</protein>
<keyword evidence="3" id="KW-1185">Reference proteome</keyword>
<name>A0AAD4H670_9FUNG</name>
<dbReference type="PANTHER" id="PTHR37471:SF1">
    <property type="entry name" value="AB HYDROLASE-1 DOMAIN-CONTAINING PROTEIN"/>
    <property type="match status" value="1"/>
</dbReference>
<dbReference type="InterPro" id="IPR029058">
    <property type="entry name" value="AB_hydrolase_fold"/>
</dbReference>
<proteinExistence type="predicted"/>
<dbReference type="Proteomes" id="UP001194580">
    <property type="component" value="Unassembled WGS sequence"/>
</dbReference>
<evidence type="ECO:0000256" key="1">
    <source>
        <dbReference type="SAM" id="Phobius"/>
    </source>
</evidence>
<accession>A0AAD4H670</accession>
<dbReference type="EMBL" id="JAAAIL010000639">
    <property type="protein sequence ID" value="KAG0274184.1"/>
    <property type="molecule type" value="Genomic_DNA"/>
</dbReference>
<reference evidence="2" key="1">
    <citation type="journal article" date="2020" name="Fungal Divers.">
        <title>Resolving the Mortierellaceae phylogeny through synthesis of multi-gene phylogenetics and phylogenomics.</title>
        <authorList>
            <person name="Vandepol N."/>
            <person name="Liber J."/>
            <person name="Desiro A."/>
            <person name="Na H."/>
            <person name="Kennedy M."/>
            <person name="Barry K."/>
            <person name="Grigoriev I.V."/>
            <person name="Miller A.N."/>
            <person name="O'Donnell K."/>
            <person name="Stajich J.E."/>
            <person name="Bonito G."/>
        </authorList>
    </citation>
    <scope>NUCLEOTIDE SEQUENCE</scope>
    <source>
        <strain evidence="2">NRRL 28262</strain>
    </source>
</reference>
<dbReference type="AlphaFoldDB" id="A0AAD4H670"/>
<dbReference type="SUPFAM" id="SSF53474">
    <property type="entry name" value="alpha/beta-Hydrolases"/>
    <property type="match status" value="1"/>
</dbReference>